<accession>A0ABV8DZY4</accession>
<dbReference type="InterPro" id="IPR029058">
    <property type="entry name" value="AB_hydrolase_fold"/>
</dbReference>
<dbReference type="Pfam" id="PF12697">
    <property type="entry name" value="Abhydrolase_6"/>
    <property type="match status" value="1"/>
</dbReference>
<sequence length="232" mass="25519">MTDSPITVLLIHGGGASGWDWHLVAPLLREYGYEVLAPDLPIEDPETGIAEYADFLAAELGDAERVVVVAHSYGGLVAPVLAARRPVEQLILVSAMIPAPGEAPNEWWSKSGYDALGLELPMETEEQMVAAFLHDVPAELAAEELARGREQVEDGDVPVPLDAWPDVPTRFLLCRDDRFFPADFVRTVVRERLGIDPDEIDGSHGVMLSRPRELADRVNRYVTSWRASPGRS</sequence>
<dbReference type="InterPro" id="IPR000073">
    <property type="entry name" value="AB_hydrolase_1"/>
</dbReference>
<dbReference type="Gene3D" id="3.40.50.1820">
    <property type="entry name" value="alpha/beta hydrolase"/>
    <property type="match status" value="1"/>
</dbReference>
<dbReference type="PANTHER" id="PTHR37017:SF11">
    <property type="entry name" value="ESTERASE_LIPASE_THIOESTERASE DOMAIN-CONTAINING PROTEIN"/>
    <property type="match status" value="1"/>
</dbReference>
<dbReference type="Proteomes" id="UP001595696">
    <property type="component" value="Unassembled WGS sequence"/>
</dbReference>
<keyword evidence="2" id="KW-0378">Hydrolase</keyword>
<evidence type="ECO:0000259" key="1">
    <source>
        <dbReference type="Pfam" id="PF12697"/>
    </source>
</evidence>
<dbReference type="EMBL" id="JBHSAX010000022">
    <property type="protein sequence ID" value="MFC3965498.1"/>
    <property type="molecule type" value="Genomic_DNA"/>
</dbReference>
<dbReference type="GO" id="GO:0016787">
    <property type="term" value="F:hydrolase activity"/>
    <property type="evidence" value="ECO:0007669"/>
    <property type="project" value="UniProtKB-KW"/>
</dbReference>
<evidence type="ECO:0000313" key="3">
    <source>
        <dbReference type="Proteomes" id="UP001595696"/>
    </source>
</evidence>
<reference evidence="3" key="1">
    <citation type="journal article" date="2019" name="Int. J. Syst. Evol. Microbiol.">
        <title>The Global Catalogue of Microorganisms (GCM) 10K type strain sequencing project: providing services to taxonomists for standard genome sequencing and annotation.</title>
        <authorList>
            <consortium name="The Broad Institute Genomics Platform"/>
            <consortium name="The Broad Institute Genome Sequencing Center for Infectious Disease"/>
            <person name="Wu L."/>
            <person name="Ma J."/>
        </authorList>
    </citation>
    <scope>NUCLEOTIDE SEQUENCE [LARGE SCALE GENOMIC DNA]</scope>
    <source>
        <strain evidence="3">CGMCC 4.7330</strain>
    </source>
</reference>
<gene>
    <name evidence="2" type="ORF">ACFO0B_26205</name>
</gene>
<protein>
    <submittedName>
        <fullName evidence="2">Alpha/beta fold hydrolase</fullName>
    </submittedName>
</protein>
<dbReference type="InterPro" id="IPR052897">
    <property type="entry name" value="Sec-Metab_Biosynth_Hydrolase"/>
</dbReference>
<feature type="domain" description="AB hydrolase-1" evidence="1">
    <location>
        <begin position="8"/>
        <end position="216"/>
    </location>
</feature>
<keyword evidence="3" id="KW-1185">Reference proteome</keyword>
<dbReference type="RefSeq" id="WP_378615381.1">
    <property type="nucleotide sequence ID" value="NZ_JBHSAX010000022.1"/>
</dbReference>
<dbReference type="SUPFAM" id="SSF53474">
    <property type="entry name" value="alpha/beta-Hydrolases"/>
    <property type="match status" value="1"/>
</dbReference>
<evidence type="ECO:0000313" key="2">
    <source>
        <dbReference type="EMBL" id="MFC3965498.1"/>
    </source>
</evidence>
<comment type="caution">
    <text evidence="2">The sequence shown here is derived from an EMBL/GenBank/DDBJ whole genome shotgun (WGS) entry which is preliminary data.</text>
</comment>
<organism evidence="2 3">
    <name type="scientific">Nocardia jiangsuensis</name>
    <dbReference type="NCBI Taxonomy" id="1691563"/>
    <lineage>
        <taxon>Bacteria</taxon>
        <taxon>Bacillati</taxon>
        <taxon>Actinomycetota</taxon>
        <taxon>Actinomycetes</taxon>
        <taxon>Mycobacteriales</taxon>
        <taxon>Nocardiaceae</taxon>
        <taxon>Nocardia</taxon>
    </lineage>
</organism>
<proteinExistence type="predicted"/>
<name>A0ABV8DZY4_9NOCA</name>
<dbReference type="PANTHER" id="PTHR37017">
    <property type="entry name" value="AB HYDROLASE-1 DOMAIN-CONTAINING PROTEIN-RELATED"/>
    <property type="match status" value="1"/>
</dbReference>